<dbReference type="SUPFAM" id="SSF53383">
    <property type="entry name" value="PLP-dependent transferases"/>
    <property type="match status" value="1"/>
</dbReference>
<dbReference type="Gene3D" id="3.40.640.10">
    <property type="entry name" value="Type I PLP-dependent aspartate aminotransferase-like (Major domain)"/>
    <property type="match status" value="1"/>
</dbReference>
<dbReference type="GO" id="GO:0047804">
    <property type="term" value="F:cysteine-S-conjugate beta-lyase activity"/>
    <property type="evidence" value="ECO:0007669"/>
    <property type="project" value="UniProtKB-EC"/>
</dbReference>
<proteinExistence type="inferred from homology"/>
<feature type="domain" description="Aminotransferase class I/classII large" evidence="6">
    <location>
        <begin position="64"/>
        <end position="389"/>
    </location>
</feature>
<accession>A0A9W6M971</accession>
<sequence length="395" mass="42115">MPGGHYSEFMTTSVLRALPLQELRERTSAKWRTYPQDVLPLFVAETDFALAPEVEAALQRAVSIGDTGYVAGETPLPEVFAAFAARRYGWHVDASRVRTTADVSMGIVELLRALIVPGDRVIVNPPVYPPFYEVVSEAGGVVTRVPLRDTGDGWELDLAGIEAELADGARAILLCNPHNPTGTVHSRTSLSALAELAARFGAVVISDEIHAPLAQPAAGFTPFLAAGDAASAVGYVVTSASKAFNLAGLKCALMIAGSDETAAVFRTLPDEVFWRTGQFGLLAAVAAFRPESDPWLDSLLSTLDENRRLVAELLATHVPSARYRIPDAGYLAWIDLSDAGLGENPSRAILRDAKVALHFGPAFGAEGSGHVRLNFGTSPELITEAITRIGRMLAS</sequence>
<comment type="caution">
    <text evidence="7">The sequence shown here is derived from an EMBL/GenBank/DDBJ whole genome shotgun (WGS) entry which is preliminary data.</text>
</comment>
<dbReference type="InterPro" id="IPR004839">
    <property type="entry name" value="Aminotransferase_I/II_large"/>
</dbReference>
<protein>
    <recommendedName>
        <fullName evidence="2">cysteine-S-conjugate beta-lyase</fullName>
        <ecNumber evidence="2">4.4.1.13</ecNumber>
    </recommendedName>
</protein>
<dbReference type="GO" id="GO:0030170">
    <property type="term" value="F:pyridoxal phosphate binding"/>
    <property type="evidence" value="ECO:0007669"/>
    <property type="project" value="InterPro"/>
</dbReference>
<name>A0A9W6M971_9MICO</name>
<dbReference type="InterPro" id="IPR051798">
    <property type="entry name" value="Class-II_PLP-Dep_Aminotrans"/>
</dbReference>
<dbReference type="InterPro" id="IPR015422">
    <property type="entry name" value="PyrdxlP-dep_Trfase_small"/>
</dbReference>
<gene>
    <name evidence="7" type="ORF">GCM10017596_20320</name>
</gene>
<evidence type="ECO:0000256" key="2">
    <source>
        <dbReference type="ARBA" id="ARBA00012224"/>
    </source>
</evidence>
<reference evidence="7" key="1">
    <citation type="journal article" date="2014" name="Int. J. Syst. Evol. Microbiol.">
        <title>Complete genome sequence of Corynebacterium casei LMG S-19264T (=DSM 44701T), isolated from a smear-ripened cheese.</title>
        <authorList>
            <consortium name="US DOE Joint Genome Institute (JGI-PGF)"/>
            <person name="Walter F."/>
            <person name="Albersmeier A."/>
            <person name="Kalinowski J."/>
            <person name="Ruckert C."/>
        </authorList>
    </citation>
    <scope>NUCLEOTIDE SEQUENCE</scope>
    <source>
        <strain evidence="7">VKM Ac-1958</strain>
    </source>
</reference>
<evidence type="ECO:0000259" key="6">
    <source>
        <dbReference type="Pfam" id="PF00155"/>
    </source>
</evidence>
<evidence type="ECO:0000256" key="5">
    <source>
        <dbReference type="ARBA" id="ARBA00037974"/>
    </source>
</evidence>
<keyword evidence="4" id="KW-0456">Lyase</keyword>
<dbReference type="CDD" id="cd00609">
    <property type="entry name" value="AAT_like"/>
    <property type="match status" value="1"/>
</dbReference>
<comment type="similarity">
    <text evidence="5">Belongs to the class-II pyridoxal-phosphate-dependent aminotransferase family. MalY/PatB cystathionine beta-lyase subfamily.</text>
</comment>
<dbReference type="EMBL" id="BSET01000002">
    <property type="protein sequence ID" value="GLK02317.1"/>
    <property type="molecule type" value="Genomic_DNA"/>
</dbReference>
<reference evidence="7" key="2">
    <citation type="submission" date="2023-01" db="EMBL/GenBank/DDBJ databases">
        <authorList>
            <person name="Sun Q."/>
            <person name="Evtushenko L."/>
        </authorList>
    </citation>
    <scope>NUCLEOTIDE SEQUENCE</scope>
    <source>
        <strain evidence="7">VKM Ac-1958</strain>
    </source>
</reference>
<dbReference type="AlphaFoldDB" id="A0A9W6M971"/>
<evidence type="ECO:0000256" key="1">
    <source>
        <dbReference type="ARBA" id="ARBA00001933"/>
    </source>
</evidence>
<evidence type="ECO:0000313" key="7">
    <source>
        <dbReference type="EMBL" id="GLK02317.1"/>
    </source>
</evidence>
<dbReference type="InterPro" id="IPR015421">
    <property type="entry name" value="PyrdxlP-dep_Trfase_major"/>
</dbReference>
<dbReference type="Proteomes" id="UP001142325">
    <property type="component" value="Unassembled WGS sequence"/>
</dbReference>
<dbReference type="InterPro" id="IPR015424">
    <property type="entry name" value="PyrdxlP-dep_Trfase"/>
</dbReference>
<evidence type="ECO:0000256" key="3">
    <source>
        <dbReference type="ARBA" id="ARBA00022898"/>
    </source>
</evidence>
<dbReference type="PANTHER" id="PTHR43525">
    <property type="entry name" value="PROTEIN MALY"/>
    <property type="match status" value="1"/>
</dbReference>
<keyword evidence="3" id="KW-0663">Pyridoxal phosphate</keyword>
<evidence type="ECO:0000256" key="4">
    <source>
        <dbReference type="ARBA" id="ARBA00023239"/>
    </source>
</evidence>
<comment type="cofactor">
    <cofactor evidence="1">
        <name>pyridoxal 5'-phosphate</name>
        <dbReference type="ChEBI" id="CHEBI:597326"/>
    </cofactor>
</comment>
<dbReference type="Gene3D" id="3.90.1150.10">
    <property type="entry name" value="Aspartate Aminotransferase, domain 1"/>
    <property type="match status" value="1"/>
</dbReference>
<dbReference type="Pfam" id="PF00155">
    <property type="entry name" value="Aminotran_1_2"/>
    <property type="match status" value="1"/>
</dbReference>
<dbReference type="PANTHER" id="PTHR43525:SF2">
    <property type="entry name" value="CYSTATHIONINE BETA-LYASE-RELATED"/>
    <property type="match status" value="1"/>
</dbReference>
<keyword evidence="8" id="KW-1185">Reference proteome</keyword>
<organism evidence="7 8">
    <name type="scientific">Microbacterium keratanolyticum</name>
    <dbReference type="NCBI Taxonomy" id="67574"/>
    <lineage>
        <taxon>Bacteria</taxon>
        <taxon>Bacillati</taxon>
        <taxon>Actinomycetota</taxon>
        <taxon>Actinomycetes</taxon>
        <taxon>Micrococcales</taxon>
        <taxon>Microbacteriaceae</taxon>
        <taxon>Microbacterium</taxon>
    </lineage>
</organism>
<dbReference type="EC" id="4.4.1.13" evidence="2"/>
<evidence type="ECO:0000313" key="8">
    <source>
        <dbReference type="Proteomes" id="UP001142325"/>
    </source>
</evidence>